<comment type="caution">
    <text evidence="2">The sequence shown here is derived from an EMBL/GenBank/DDBJ whole genome shotgun (WGS) entry which is preliminary data.</text>
</comment>
<sequence length="242" mass="28076">MSSMHPNERSHPTLQLQPRRTTSFRRYNITVHTSPSQAAYLPSWMEKVQKTRQEMIDNLNSARLREQLYLNRHRCDSRGSRHSTSSSLGSPRMLKFLQAATIDGSTAEHESLEQQYQELRNKMFPPKSREKVPDLPDPKPSEDDKQKKKTKTKRTRFKLKEDTNHSYRPRARDVSDSASSAPSTGRTYHHVQVPVSDLLASDALGSDHFLKHLNCVKQLARRYRRGNRRHRHIGEPLNVQDS</sequence>
<evidence type="ECO:0000256" key="1">
    <source>
        <dbReference type="SAM" id="MobiDB-lite"/>
    </source>
</evidence>
<evidence type="ECO:0000313" key="3">
    <source>
        <dbReference type="Proteomes" id="UP000242188"/>
    </source>
</evidence>
<feature type="compositionally biased region" description="Basic and acidic residues" evidence="1">
    <location>
        <begin position="1"/>
        <end position="11"/>
    </location>
</feature>
<protein>
    <submittedName>
        <fullName evidence="2">Uncharacterized protein</fullName>
    </submittedName>
</protein>
<dbReference type="EMBL" id="NEDP02004067">
    <property type="protein sequence ID" value="OWF46855.1"/>
    <property type="molecule type" value="Genomic_DNA"/>
</dbReference>
<feature type="compositionally biased region" description="Basic residues" evidence="1">
    <location>
        <begin position="147"/>
        <end position="157"/>
    </location>
</feature>
<gene>
    <name evidence="2" type="ORF">KP79_PYT07098</name>
</gene>
<dbReference type="AlphaFoldDB" id="A0A210QDP0"/>
<proteinExistence type="predicted"/>
<feature type="compositionally biased region" description="Basic and acidic residues" evidence="1">
    <location>
        <begin position="158"/>
        <end position="175"/>
    </location>
</feature>
<reference evidence="2 3" key="1">
    <citation type="journal article" date="2017" name="Nat. Ecol. Evol.">
        <title>Scallop genome provides insights into evolution of bilaterian karyotype and development.</title>
        <authorList>
            <person name="Wang S."/>
            <person name="Zhang J."/>
            <person name="Jiao W."/>
            <person name="Li J."/>
            <person name="Xun X."/>
            <person name="Sun Y."/>
            <person name="Guo X."/>
            <person name="Huan P."/>
            <person name="Dong B."/>
            <person name="Zhang L."/>
            <person name="Hu X."/>
            <person name="Sun X."/>
            <person name="Wang J."/>
            <person name="Zhao C."/>
            <person name="Wang Y."/>
            <person name="Wang D."/>
            <person name="Huang X."/>
            <person name="Wang R."/>
            <person name="Lv J."/>
            <person name="Li Y."/>
            <person name="Zhang Z."/>
            <person name="Liu B."/>
            <person name="Lu W."/>
            <person name="Hui Y."/>
            <person name="Liang J."/>
            <person name="Zhou Z."/>
            <person name="Hou R."/>
            <person name="Li X."/>
            <person name="Liu Y."/>
            <person name="Li H."/>
            <person name="Ning X."/>
            <person name="Lin Y."/>
            <person name="Zhao L."/>
            <person name="Xing Q."/>
            <person name="Dou J."/>
            <person name="Li Y."/>
            <person name="Mao J."/>
            <person name="Guo H."/>
            <person name="Dou H."/>
            <person name="Li T."/>
            <person name="Mu C."/>
            <person name="Jiang W."/>
            <person name="Fu Q."/>
            <person name="Fu X."/>
            <person name="Miao Y."/>
            <person name="Liu J."/>
            <person name="Yu Q."/>
            <person name="Li R."/>
            <person name="Liao H."/>
            <person name="Li X."/>
            <person name="Kong Y."/>
            <person name="Jiang Z."/>
            <person name="Chourrout D."/>
            <person name="Li R."/>
            <person name="Bao Z."/>
        </authorList>
    </citation>
    <scope>NUCLEOTIDE SEQUENCE [LARGE SCALE GENOMIC DNA]</scope>
    <source>
        <strain evidence="2 3">PY_sf001</strain>
    </source>
</reference>
<feature type="region of interest" description="Disordered" evidence="1">
    <location>
        <begin position="122"/>
        <end position="188"/>
    </location>
</feature>
<feature type="region of interest" description="Disordered" evidence="1">
    <location>
        <begin position="1"/>
        <end position="21"/>
    </location>
</feature>
<dbReference type="OrthoDB" id="6107191at2759"/>
<name>A0A210QDP0_MIZYE</name>
<dbReference type="Proteomes" id="UP000242188">
    <property type="component" value="Unassembled WGS sequence"/>
</dbReference>
<feature type="compositionally biased region" description="Basic and acidic residues" evidence="1">
    <location>
        <begin position="127"/>
        <end position="146"/>
    </location>
</feature>
<evidence type="ECO:0000313" key="2">
    <source>
        <dbReference type="EMBL" id="OWF46855.1"/>
    </source>
</evidence>
<keyword evidence="3" id="KW-1185">Reference proteome</keyword>
<organism evidence="2 3">
    <name type="scientific">Mizuhopecten yessoensis</name>
    <name type="common">Japanese scallop</name>
    <name type="synonym">Patinopecten yessoensis</name>
    <dbReference type="NCBI Taxonomy" id="6573"/>
    <lineage>
        <taxon>Eukaryota</taxon>
        <taxon>Metazoa</taxon>
        <taxon>Spiralia</taxon>
        <taxon>Lophotrochozoa</taxon>
        <taxon>Mollusca</taxon>
        <taxon>Bivalvia</taxon>
        <taxon>Autobranchia</taxon>
        <taxon>Pteriomorphia</taxon>
        <taxon>Pectinida</taxon>
        <taxon>Pectinoidea</taxon>
        <taxon>Pectinidae</taxon>
        <taxon>Mizuhopecten</taxon>
    </lineage>
</organism>
<accession>A0A210QDP0</accession>
<feature type="compositionally biased region" description="Polar residues" evidence="1">
    <location>
        <begin position="12"/>
        <end position="21"/>
    </location>
</feature>